<sequence>MIFISSKTANYLRCCFLFTLSFYMIKDPQTITDQPLLILFGQAMNVERGVINDLNEKTLGLVSLLFFSLGLIDFMQLLVDNVKYFESIIPLRLTIFFGIASYSYMIPTSPFHNDLVFSYSFLEIWFNFLLYNVIREEKHKRNQKFEKKLESELLQVQQGKKSIEEVVNKLERTNDI</sequence>
<proteinExistence type="predicted"/>
<feature type="transmembrane region" description="Helical" evidence="1">
    <location>
        <begin position="91"/>
        <end position="109"/>
    </location>
</feature>
<dbReference type="EMBL" id="CAIF01000157">
    <property type="protein sequence ID" value="CCH44849.1"/>
    <property type="molecule type" value="Genomic_DNA"/>
</dbReference>
<evidence type="ECO:0000313" key="3">
    <source>
        <dbReference type="Proteomes" id="UP000009328"/>
    </source>
</evidence>
<dbReference type="PANTHER" id="PTHR28029:SF1">
    <property type="entry name" value="PROTEIN ILM1"/>
    <property type="match status" value="1"/>
</dbReference>
<dbReference type="Proteomes" id="UP000009328">
    <property type="component" value="Unassembled WGS sequence"/>
</dbReference>
<dbReference type="Pfam" id="PF10311">
    <property type="entry name" value="Ilm1"/>
    <property type="match status" value="1"/>
</dbReference>
<comment type="caution">
    <text evidence="2">The sequence shown here is derived from an EMBL/GenBank/DDBJ whole genome shotgun (WGS) entry which is preliminary data.</text>
</comment>
<keyword evidence="1" id="KW-0472">Membrane</keyword>
<reference evidence="2 3" key="1">
    <citation type="journal article" date="2012" name="Eukaryot. Cell">
        <title>Draft genome sequence of Wickerhamomyces ciferrii NRRL Y-1031 F-60-10.</title>
        <authorList>
            <person name="Schneider J."/>
            <person name="Andrea H."/>
            <person name="Blom J."/>
            <person name="Jaenicke S."/>
            <person name="Ruckert C."/>
            <person name="Schorsch C."/>
            <person name="Szczepanowski R."/>
            <person name="Farwick M."/>
            <person name="Goesmann A."/>
            <person name="Puhler A."/>
            <person name="Schaffer S."/>
            <person name="Tauch A."/>
            <person name="Kohler T."/>
            <person name="Brinkrolf K."/>
        </authorList>
    </citation>
    <scope>NUCLEOTIDE SEQUENCE [LARGE SCALE GENOMIC DNA]</scope>
    <source>
        <strain evidence="3">ATCC 14091 / BCRC 22168 / CBS 111 / JCM 3599 / NBRC 0793 / NRRL Y-1031 F-60-10</strain>
    </source>
</reference>
<dbReference type="eggNOG" id="ENOG502RZTE">
    <property type="taxonomic scope" value="Eukaryota"/>
</dbReference>
<dbReference type="AlphaFoldDB" id="K0KTY1"/>
<keyword evidence="3" id="KW-1185">Reference proteome</keyword>
<dbReference type="HOGENOM" id="CLU_117796_0_0_1"/>
<dbReference type="FunCoup" id="K0KTY1">
    <property type="interactions" value="39"/>
</dbReference>
<evidence type="ECO:0000256" key="1">
    <source>
        <dbReference type="SAM" id="Phobius"/>
    </source>
</evidence>
<dbReference type="InterPro" id="IPR018815">
    <property type="entry name" value="Incr_loss_mito_DNA_1"/>
</dbReference>
<dbReference type="PANTHER" id="PTHR28029">
    <property type="entry name" value="PROTEIN ILM1"/>
    <property type="match status" value="1"/>
</dbReference>
<dbReference type="InParanoid" id="K0KTY1"/>
<feature type="transmembrane region" description="Helical" evidence="1">
    <location>
        <begin position="115"/>
        <end position="134"/>
    </location>
</feature>
<evidence type="ECO:0000313" key="2">
    <source>
        <dbReference type="EMBL" id="CCH44849.1"/>
    </source>
</evidence>
<accession>K0KTY1</accession>
<protein>
    <submittedName>
        <fullName evidence="2">Membrane protein</fullName>
    </submittedName>
</protein>
<keyword evidence="1" id="KW-0812">Transmembrane</keyword>
<gene>
    <name evidence="2" type="ORF">BN7_4418</name>
</gene>
<keyword evidence="1" id="KW-1133">Transmembrane helix</keyword>
<name>K0KTY1_WICCF</name>
<organism evidence="2 3">
    <name type="scientific">Wickerhamomyces ciferrii (strain ATCC 14091 / BCRC 22168 / CBS 111 / JCM 3599 / NBRC 0793 / NRRL Y-1031 F-60-10)</name>
    <name type="common">Yeast</name>
    <name type="synonym">Pichia ciferrii</name>
    <dbReference type="NCBI Taxonomy" id="1206466"/>
    <lineage>
        <taxon>Eukaryota</taxon>
        <taxon>Fungi</taxon>
        <taxon>Dikarya</taxon>
        <taxon>Ascomycota</taxon>
        <taxon>Saccharomycotina</taxon>
        <taxon>Saccharomycetes</taxon>
        <taxon>Phaffomycetales</taxon>
        <taxon>Wickerhamomycetaceae</taxon>
        <taxon>Wickerhamomyces</taxon>
    </lineage>
</organism>